<evidence type="ECO:0000256" key="2">
    <source>
        <dbReference type="ARBA" id="ARBA00022801"/>
    </source>
</evidence>
<comment type="similarity">
    <text evidence="1">Belongs to the ADP-ribosylglycohydrolase family.</text>
</comment>
<dbReference type="PANTHER" id="PTHR16222:SF24">
    <property type="entry name" value="ADP-RIBOSYLHYDROLASE ARH3"/>
    <property type="match status" value="1"/>
</dbReference>
<dbReference type="InterPro" id="IPR050792">
    <property type="entry name" value="ADP-ribosylglycohydrolase"/>
</dbReference>
<keyword evidence="3" id="KW-0460">Magnesium</keyword>
<organism evidence="4 5">
    <name type="scientific">Schaalia georgiae</name>
    <dbReference type="NCBI Taxonomy" id="52768"/>
    <lineage>
        <taxon>Bacteria</taxon>
        <taxon>Bacillati</taxon>
        <taxon>Actinomycetota</taxon>
        <taxon>Actinomycetes</taxon>
        <taxon>Actinomycetales</taxon>
        <taxon>Actinomycetaceae</taxon>
        <taxon>Schaalia</taxon>
    </lineage>
</organism>
<evidence type="ECO:0000256" key="1">
    <source>
        <dbReference type="ARBA" id="ARBA00010702"/>
    </source>
</evidence>
<dbReference type="GO" id="GO:0016787">
    <property type="term" value="F:hydrolase activity"/>
    <property type="evidence" value="ECO:0007669"/>
    <property type="project" value="UniProtKB-KW"/>
</dbReference>
<keyword evidence="3" id="KW-0479">Metal-binding</keyword>
<accession>A0A929MYH2</accession>
<reference evidence="4" key="1">
    <citation type="submission" date="2020-04" db="EMBL/GenBank/DDBJ databases">
        <title>Deep metagenomics examines the oral microbiome during advanced dental caries in children, revealing novel taxa and co-occurrences with host molecules.</title>
        <authorList>
            <person name="Baker J.L."/>
            <person name="Morton J.T."/>
            <person name="Dinis M."/>
            <person name="Alvarez R."/>
            <person name="Tran N.C."/>
            <person name="Knight R."/>
            <person name="Edlund A."/>
        </authorList>
    </citation>
    <scope>NUCLEOTIDE SEQUENCE</scope>
    <source>
        <strain evidence="4">JCVI_32_bin.64</strain>
    </source>
</reference>
<dbReference type="PANTHER" id="PTHR16222">
    <property type="entry name" value="ADP-RIBOSYLGLYCOHYDROLASE"/>
    <property type="match status" value="1"/>
</dbReference>
<evidence type="ECO:0000313" key="4">
    <source>
        <dbReference type="EMBL" id="MBF0939866.1"/>
    </source>
</evidence>
<dbReference type="Pfam" id="PF03747">
    <property type="entry name" value="ADP_ribosyl_GH"/>
    <property type="match status" value="1"/>
</dbReference>
<comment type="cofactor">
    <cofactor evidence="3">
        <name>Mg(2+)</name>
        <dbReference type="ChEBI" id="CHEBI:18420"/>
    </cofactor>
    <text evidence="3">Binds 2 magnesium ions per subunit.</text>
</comment>
<dbReference type="GO" id="GO:0046872">
    <property type="term" value="F:metal ion binding"/>
    <property type="evidence" value="ECO:0007669"/>
    <property type="project" value="UniProtKB-KW"/>
</dbReference>
<keyword evidence="2" id="KW-0378">Hydrolase</keyword>
<comment type="caution">
    <text evidence="4">The sequence shown here is derived from an EMBL/GenBank/DDBJ whole genome shotgun (WGS) entry which is preliminary data.</text>
</comment>
<evidence type="ECO:0000313" key="5">
    <source>
        <dbReference type="Proteomes" id="UP000718630"/>
    </source>
</evidence>
<dbReference type="Gene3D" id="1.10.4080.10">
    <property type="entry name" value="ADP-ribosylation/Crystallin J1"/>
    <property type="match status" value="1"/>
</dbReference>
<dbReference type="InterPro" id="IPR005502">
    <property type="entry name" value="Ribosyl_crysJ1"/>
</dbReference>
<gene>
    <name evidence="4" type="ORF">HXK03_03190</name>
</gene>
<protein>
    <submittedName>
        <fullName evidence="4">ADP-ribosylglycohydrolase family protein</fullName>
    </submittedName>
</protein>
<dbReference type="SUPFAM" id="SSF101478">
    <property type="entry name" value="ADP-ribosylglycohydrolase"/>
    <property type="match status" value="1"/>
</dbReference>
<sequence>MSTIDKYRGCLIGGAAGDALGYAVEFSREDQIAARYGAGGIRDYQLDDRGLAPFSDDTQMTLYTANGLLHALTRGRLRGILGPLRDYVSGFYVEWSRTQTEPYPLADHSAWISALPGLFVPRAPGATCLSACAAGAHGTPEEPINDSKGCGGIMRVAPAGLLAGPRGADGADVQRLGAQLAALTHGHELGWLPAGVFAHIVGALARGQADSVRGAAEQALAVLPEAHPGARRVGELQELMRFALRLADSTAPDAEAIHQLGEGWVAEEALAIALLCALRHEDDFEGTVVSAVNHSGDSDSTGAIAGNIVGARLGLAGIPRRYTERLELADVVLALADDLFTGCPITEYCASPDGVWEHKYLHLADYVEWKRGR</sequence>
<dbReference type="AlphaFoldDB" id="A0A929MYH2"/>
<dbReference type="Proteomes" id="UP000718630">
    <property type="component" value="Unassembled WGS sequence"/>
</dbReference>
<proteinExistence type="inferred from homology"/>
<name>A0A929MYH2_9ACTO</name>
<dbReference type="EMBL" id="JABZFZ010000116">
    <property type="protein sequence ID" value="MBF0939866.1"/>
    <property type="molecule type" value="Genomic_DNA"/>
</dbReference>
<evidence type="ECO:0000256" key="3">
    <source>
        <dbReference type="PIRSR" id="PIRSR605502-1"/>
    </source>
</evidence>
<feature type="binding site" evidence="3">
    <location>
        <position position="299"/>
    </location>
    <ligand>
        <name>Mg(2+)</name>
        <dbReference type="ChEBI" id="CHEBI:18420"/>
        <label>1</label>
    </ligand>
</feature>
<feature type="binding site" evidence="3">
    <location>
        <position position="297"/>
    </location>
    <ligand>
        <name>Mg(2+)</name>
        <dbReference type="ChEBI" id="CHEBI:18420"/>
        <label>1</label>
    </ligand>
</feature>
<feature type="binding site" evidence="3">
    <location>
        <position position="55"/>
    </location>
    <ligand>
        <name>Mg(2+)</name>
        <dbReference type="ChEBI" id="CHEBI:18420"/>
        <label>1</label>
    </ligand>
</feature>
<feature type="binding site" evidence="3">
    <location>
        <position position="56"/>
    </location>
    <ligand>
        <name>Mg(2+)</name>
        <dbReference type="ChEBI" id="CHEBI:18420"/>
        <label>1</label>
    </ligand>
</feature>
<dbReference type="InterPro" id="IPR036705">
    <property type="entry name" value="Ribosyl_crysJ1_sf"/>
</dbReference>
<feature type="binding site" evidence="3">
    <location>
        <position position="57"/>
    </location>
    <ligand>
        <name>Mg(2+)</name>
        <dbReference type="ChEBI" id="CHEBI:18420"/>
        <label>1</label>
    </ligand>
</feature>
<feature type="binding site" evidence="3">
    <location>
        <position position="300"/>
    </location>
    <ligand>
        <name>Mg(2+)</name>
        <dbReference type="ChEBI" id="CHEBI:18420"/>
        <label>1</label>
    </ligand>
</feature>